<gene>
    <name evidence="9 11" type="primary">flgH</name>
    <name evidence="11" type="ORF">NTG6680_1381</name>
</gene>
<evidence type="ECO:0000256" key="3">
    <source>
        <dbReference type="ARBA" id="ARBA00006929"/>
    </source>
</evidence>
<evidence type="ECO:0000256" key="2">
    <source>
        <dbReference type="ARBA" id="ARBA00004370"/>
    </source>
</evidence>
<keyword evidence="12" id="KW-1185">Reference proteome</keyword>
<dbReference type="PANTHER" id="PTHR34933">
    <property type="entry name" value="FLAGELLAR L-RING PROTEIN"/>
    <property type="match status" value="1"/>
</dbReference>
<keyword evidence="11" id="KW-0966">Cell projection</keyword>
<dbReference type="InterPro" id="IPR000527">
    <property type="entry name" value="Flag_Lring"/>
</dbReference>
<comment type="similarity">
    <text evidence="3 9">Belongs to the FlgH family.</text>
</comment>
<dbReference type="PRINTS" id="PR01008">
    <property type="entry name" value="FLGLRINGFLGH"/>
</dbReference>
<keyword evidence="7 9" id="KW-0975">Bacterial flagellum</keyword>
<organism evidence="11 12">
    <name type="scientific">Candidatus Nitrotoga arctica</name>
    <dbReference type="NCBI Taxonomy" id="453162"/>
    <lineage>
        <taxon>Bacteria</taxon>
        <taxon>Pseudomonadati</taxon>
        <taxon>Pseudomonadota</taxon>
        <taxon>Betaproteobacteria</taxon>
        <taxon>Nitrosomonadales</taxon>
        <taxon>Gallionellaceae</taxon>
        <taxon>Candidatus Nitrotoga</taxon>
    </lineage>
</organism>
<keyword evidence="5 9" id="KW-0732">Signal</keyword>
<keyword evidence="11" id="KW-0282">Flagellum</keyword>
<evidence type="ECO:0000256" key="5">
    <source>
        <dbReference type="ARBA" id="ARBA00022729"/>
    </source>
</evidence>
<keyword evidence="8 9" id="KW-0998">Cell outer membrane</keyword>
<evidence type="ECO:0000256" key="8">
    <source>
        <dbReference type="ARBA" id="ARBA00023237"/>
    </source>
</evidence>
<comment type="subcellular location">
    <subcellularLocation>
        <location evidence="9">Cell outer membrane</location>
        <topology evidence="9">Lipid-anchor</topology>
    </subcellularLocation>
    <subcellularLocation>
        <location evidence="9">Bacterial flagellum basal body</location>
    </subcellularLocation>
    <subcellularLocation>
        <location evidence="2">Membrane</location>
    </subcellularLocation>
</comment>
<dbReference type="Proteomes" id="UP000839052">
    <property type="component" value="Chromosome"/>
</dbReference>
<evidence type="ECO:0000256" key="9">
    <source>
        <dbReference type="HAMAP-Rule" id="MF_00415"/>
    </source>
</evidence>
<comment type="subunit">
    <text evidence="4 9">The basal body constitutes a major portion of the flagellar organelle and consists of four rings (L,P,S, and M) mounted on a central rod.</text>
</comment>
<dbReference type="HAMAP" id="MF_00415">
    <property type="entry name" value="FlgH"/>
    <property type="match status" value="1"/>
</dbReference>
<dbReference type="PROSITE" id="PS51257">
    <property type="entry name" value="PROKAR_LIPOPROTEIN"/>
    <property type="match status" value="1"/>
</dbReference>
<evidence type="ECO:0000256" key="1">
    <source>
        <dbReference type="ARBA" id="ARBA00002591"/>
    </source>
</evidence>
<comment type="function">
    <text evidence="1 9">Assembles around the rod to form the L-ring and probably protects the motor/basal body from shearing forces during rotation.</text>
</comment>
<protein>
    <recommendedName>
        <fullName evidence="9">Flagellar L-ring protein</fullName>
    </recommendedName>
    <alternativeName>
        <fullName evidence="9">Basal body L-ring protein</fullName>
    </alternativeName>
</protein>
<reference evidence="11 12" key="1">
    <citation type="submission" date="2021-10" db="EMBL/GenBank/DDBJ databases">
        <authorList>
            <person name="Koch H."/>
        </authorList>
    </citation>
    <scope>NUCLEOTIDE SEQUENCE [LARGE SCALE GENOMIC DNA]</scope>
    <source>
        <strain evidence="11">6680</strain>
    </source>
</reference>
<keyword evidence="9" id="KW-0449">Lipoprotein</keyword>
<dbReference type="RefSeq" id="WP_239796537.1">
    <property type="nucleotide sequence ID" value="NZ_OU912926.1"/>
</dbReference>
<proteinExistence type="inferred from homology"/>
<name>A0ABM8YYI8_9PROT</name>
<evidence type="ECO:0000313" key="11">
    <source>
        <dbReference type="EMBL" id="CAG9932634.1"/>
    </source>
</evidence>
<evidence type="ECO:0000256" key="10">
    <source>
        <dbReference type="SAM" id="MobiDB-lite"/>
    </source>
</evidence>
<dbReference type="PANTHER" id="PTHR34933:SF3">
    <property type="entry name" value="FLAGELLAR L-RING PROTEIN"/>
    <property type="match status" value="1"/>
</dbReference>
<evidence type="ECO:0000313" key="12">
    <source>
        <dbReference type="Proteomes" id="UP000839052"/>
    </source>
</evidence>
<keyword evidence="11" id="KW-0969">Cilium</keyword>
<evidence type="ECO:0000256" key="6">
    <source>
        <dbReference type="ARBA" id="ARBA00023136"/>
    </source>
</evidence>
<dbReference type="Pfam" id="PF02107">
    <property type="entry name" value="FlgH"/>
    <property type="match status" value="1"/>
</dbReference>
<dbReference type="EMBL" id="OU912926">
    <property type="protein sequence ID" value="CAG9932634.1"/>
    <property type="molecule type" value="Genomic_DNA"/>
</dbReference>
<evidence type="ECO:0000256" key="4">
    <source>
        <dbReference type="ARBA" id="ARBA00011439"/>
    </source>
</evidence>
<evidence type="ECO:0000256" key="7">
    <source>
        <dbReference type="ARBA" id="ARBA00023143"/>
    </source>
</evidence>
<sequence length="224" mass="23524">MRNLSSRIMCSVMLVLGGCAHTPSTNIHQPMTARAPDKKAEADNGSIFQAGQNERPLYEGKRARNVGDILTIIISETTSAAGKSTSGAEHKGSMSLQTPSITQIPGANLTMHGIGLASSSSGSLADKSNNAGDNTFIGTVTVTVVEVLTNGNLLVSGEKQVAINQANEYIRFSGVVNPYTITGSNTVQSTQVADAHIEYKGANHIDMAVIMSMLGRAFLSVLPF</sequence>
<keyword evidence="6 9" id="KW-0472">Membrane</keyword>
<feature type="region of interest" description="Disordered" evidence="10">
    <location>
        <begin position="81"/>
        <end position="100"/>
    </location>
</feature>
<accession>A0ABM8YYI8</accession>